<reference evidence="1" key="2">
    <citation type="submission" date="2015-02" db="UniProtKB">
        <authorList>
            <consortium name="EnsemblMetazoa"/>
        </authorList>
    </citation>
    <scope>IDENTIFICATION</scope>
</reference>
<evidence type="ECO:0000313" key="2">
    <source>
        <dbReference type="Proteomes" id="UP000014500"/>
    </source>
</evidence>
<evidence type="ECO:0000313" key="1">
    <source>
        <dbReference type="EnsemblMetazoa" id="SMAR003836-PA"/>
    </source>
</evidence>
<dbReference type="EMBL" id="JH431401">
    <property type="status" value="NOT_ANNOTATED_CDS"/>
    <property type="molecule type" value="Genomic_DNA"/>
</dbReference>
<organism evidence="1 2">
    <name type="scientific">Strigamia maritima</name>
    <name type="common">European centipede</name>
    <name type="synonym">Geophilus maritimus</name>
    <dbReference type="NCBI Taxonomy" id="126957"/>
    <lineage>
        <taxon>Eukaryota</taxon>
        <taxon>Metazoa</taxon>
        <taxon>Ecdysozoa</taxon>
        <taxon>Arthropoda</taxon>
        <taxon>Myriapoda</taxon>
        <taxon>Chilopoda</taxon>
        <taxon>Pleurostigmophora</taxon>
        <taxon>Geophilomorpha</taxon>
        <taxon>Linotaeniidae</taxon>
        <taxon>Strigamia</taxon>
    </lineage>
</organism>
<dbReference type="AlphaFoldDB" id="T1IRY5"/>
<dbReference type="HOGENOM" id="CLU_2761010_0_0_1"/>
<accession>T1IRY5</accession>
<dbReference type="EnsemblMetazoa" id="SMAR003836-RA">
    <property type="protein sequence ID" value="SMAR003836-PA"/>
    <property type="gene ID" value="SMAR003836"/>
</dbReference>
<sequence>MVMSLRIPYVLRNIYVDDCKPGFIYTLLLLFGAKYAAPHDPRECSDFNYQYTLPSNVKSALSLGIRKSEN</sequence>
<proteinExistence type="predicted"/>
<reference evidence="2" key="1">
    <citation type="submission" date="2011-05" db="EMBL/GenBank/DDBJ databases">
        <authorList>
            <person name="Richards S.R."/>
            <person name="Qu J."/>
            <person name="Jiang H."/>
            <person name="Jhangiani S.N."/>
            <person name="Agravi P."/>
            <person name="Goodspeed R."/>
            <person name="Gross S."/>
            <person name="Mandapat C."/>
            <person name="Jackson L."/>
            <person name="Mathew T."/>
            <person name="Pu L."/>
            <person name="Thornton R."/>
            <person name="Saada N."/>
            <person name="Wilczek-Boney K.B."/>
            <person name="Lee S."/>
            <person name="Kovar C."/>
            <person name="Wu Y."/>
            <person name="Scherer S.E."/>
            <person name="Worley K.C."/>
            <person name="Muzny D.M."/>
            <person name="Gibbs R."/>
        </authorList>
    </citation>
    <scope>NUCLEOTIDE SEQUENCE</scope>
    <source>
        <strain evidence="2">Brora</strain>
    </source>
</reference>
<keyword evidence="2" id="KW-1185">Reference proteome</keyword>
<name>T1IRY5_STRMM</name>
<dbReference type="Proteomes" id="UP000014500">
    <property type="component" value="Unassembled WGS sequence"/>
</dbReference>
<protein>
    <submittedName>
        <fullName evidence="1">Uncharacterized protein</fullName>
    </submittedName>
</protein>